<proteinExistence type="inferred from homology"/>
<evidence type="ECO:0000256" key="6">
    <source>
        <dbReference type="ARBA" id="ARBA00022840"/>
    </source>
</evidence>
<evidence type="ECO:0000256" key="2">
    <source>
        <dbReference type="ARBA" id="ARBA00011209"/>
    </source>
</evidence>
<dbReference type="Gene3D" id="3.50.40.10">
    <property type="entry name" value="Phenylalanyl-trna Synthetase, Chain B, domain 3"/>
    <property type="match status" value="1"/>
</dbReference>
<dbReference type="Pfam" id="PF03483">
    <property type="entry name" value="B3_4"/>
    <property type="match status" value="1"/>
</dbReference>
<dbReference type="Pfam" id="PF17759">
    <property type="entry name" value="tRNA_synthFbeta"/>
    <property type="match status" value="1"/>
</dbReference>
<comment type="subunit">
    <text evidence="2 11">Tetramer of two alpha and two beta subunits.</text>
</comment>
<evidence type="ECO:0000259" key="12">
    <source>
        <dbReference type="PROSITE" id="PS51447"/>
    </source>
</evidence>
<dbReference type="SMART" id="SM00874">
    <property type="entry name" value="B5"/>
    <property type="match status" value="1"/>
</dbReference>
<dbReference type="InterPro" id="IPR041616">
    <property type="entry name" value="PheRS_beta_core"/>
</dbReference>
<evidence type="ECO:0000256" key="7">
    <source>
        <dbReference type="ARBA" id="ARBA00022842"/>
    </source>
</evidence>
<dbReference type="CDD" id="cd00769">
    <property type="entry name" value="PheRS_beta_core"/>
    <property type="match status" value="1"/>
</dbReference>
<accession>A0A1C9CB82</accession>
<dbReference type="Pfam" id="PF03147">
    <property type="entry name" value="FDX-ACB"/>
    <property type="match status" value="1"/>
</dbReference>
<keyword evidence="4 11" id="KW-0479">Metal-binding</keyword>
<evidence type="ECO:0000256" key="9">
    <source>
        <dbReference type="ARBA" id="ARBA00023146"/>
    </source>
</evidence>
<dbReference type="EMBL" id="KX284715">
    <property type="protein sequence ID" value="AOM65636.1"/>
    <property type="molecule type" value="Genomic_DNA"/>
</dbReference>
<keyword evidence="7 11" id="KW-0460">Magnesium</keyword>
<feature type="domain" description="FDX-ACB" evidence="12">
    <location>
        <begin position="610"/>
        <end position="699"/>
    </location>
</feature>
<keyword evidence="8 11" id="KW-0648">Protein biosynthesis</keyword>
<keyword evidence="9 11" id="KW-0030">Aminoacyl-tRNA synthetase</keyword>
<comment type="cofactor">
    <cofactor evidence="11">
        <name>Mg(2+)</name>
        <dbReference type="ChEBI" id="CHEBI:18420"/>
    </cofactor>
    <text evidence="11">Binds 2 magnesium ions per tetramer.</text>
</comment>
<dbReference type="InterPro" id="IPR045060">
    <property type="entry name" value="Phe-tRNA-ligase_IIc_bsu"/>
</dbReference>
<dbReference type="GO" id="GO:0004826">
    <property type="term" value="F:phenylalanine-tRNA ligase activity"/>
    <property type="evidence" value="ECO:0007669"/>
    <property type="project" value="UniProtKB-UniRule"/>
</dbReference>
<dbReference type="PROSITE" id="PS51447">
    <property type="entry name" value="FDX_ACB"/>
    <property type="match status" value="1"/>
</dbReference>
<organism evidence="14">
    <name type="scientific">Ahnfeltia plicata</name>
    <dbReference type="NCBI Taxonomy" id="28023"/>
    <lineage>
        <taxon>Eukaryota</taxon>
        <taxon>Rhodophyta</taxon>
        <taxon>Florideophyceae</taxon>
        <taxon>Ahnfeltiophycidae</taxon>
        <taxon>Ahnfeltiales</taxon>
        <taxon>Ahnfeltiaceae</taxon>
        <taxon>Ahnfeltia</taxon>
    </lineage>
</organism>
<dbReference type="InterPro" id="IPR045864">
    <property type="entry name" value="aa-tRNA-synth_II/BPL/LPL"/>
</dbReference>
<sequence length="699" mass="81171">MKVSWNWLSQMVNLNNITCDELASKLTLAGFEVEDIQYNENIKDTMIDLSITANRSDLLNMVGIAREIATILKVPLIKQRDQYTPEIDSLFNIKNENYCHDLHFNIITNINYKKSPTWLKNYLIIAEINPSDTLRDIISYISLKWGQDIQAFDISKLQNESLKDSEIYIEQNTNYNQIISSKKIEFIKNEIPFTLNYKNFPLSIIGIESNTNLSCNSVTSSIILFGNICQINYIRNITEQLNLKTETSSRQLKGISRSDFNNAYQETKYLITKLCHGIVDEGHYYHGLPNKIVQIEIKVEKINNVLGPLIQEKSSIELFLSVKDIIEILTDLRFKPQLLANTKSIRVSIPDYRINDIYREIDVIEEIGRIYGFERFIDLLPKSIDTGKFSTDSIIINKLRNILRHLGLDEVVHYSLETKILQTTASIPLHNPLIEDQSSLRTNLVSSLINAKSNNLKQSNKTLEAFEIGRVFEKNVTGNTRIENIHIGGILGRYTYNRHKWTDKPKELSWFQAKGNLEEFFEHLHANISWSKQNAQSNWLNQITKFFHPQRVSIILNDNKEIGIFGQINIRIAKKLNLKDTTYLFEINLDRLLQATRNIKHLNYITKTYSSYPSVTRDISITVGNNTSVKFVKEQIRKNNIHLLESVELFDEYKSVEHNQKTRHLSFRITYRSQNRTLTGEDIVDIDNTIQKLIRHQFI</sequence>
<dbReference type="Gene3D" id="3.30.56.10">
    <property type="match status" value="2"/>
</dbReference>
<dbReference type="AlphaFoldDB" id="A0A1C9CB82"/>
<dbReference type="GO" id="GO:0006432">
    <property type="term" value="P:phenylalanyl-tRNA aminoacylation"/>
    <property type="evidence" value="ECO:0007669"/>
    <property type="project" value="UniProtKB-UniRule"/>
</dbReference>
<keyword evidence="14" id="KW-0934">Plastid</keyword>
<feature type="domain" description="B5" evidence="13">
    <location>
        <begin position="290"/>
        <end position="378"/>
    </location>
</feature>
<keyword evidence="3 11" id="KW-0436">Ligase</keyword>
<dbReference type="PANTHER" id="PTHR10947:SF0">
    <property type="entry name" value="PHENYLALANINE--TRNA LIGASE BETA SUBUNIT"/>
    <property type="match status" value="1"/>
</dbReference>
<evidence type="ECO:0000256" key="1">
    <source>
        <dbReference type="ARBA" id="ARBA00008653"/>
    </source>
</evidence>
<dbReference type="SMART" id="SM00873">
    <property type="entry name" value="B3_4"/>
    <property type="match status" value="1"/>
</dbReference>
<gene>
    <name evidence="14" type="primary">syfB</name>
    <name evidence="11" type="synonym">pheT</name>
    <name evidence="14" type="ORF">Ahnf_151</name>
</gene>
<dbReference type="SUPFAM" id="SSF56037">
    <property type="entry name" value="PheT/TilS domain"/>
    <property type="match status" value="1"/>
</dbReference>
<feature type="binding site" evidence="11">
    <location>
        <position position="356"/>
    </location>
    <ligand>
        <name>Mg(2+)</name>
        <dbReference type="ChEBI" id="CHEBI:18420"/>
        <note>shared with alpha subunit</note>
    </ligand>
</feature>
<feature type="binding site" evidence="11">
    <location>
        <position position="366"/>
    </location>
    <ligand>
        <name>Mg(2+)</name>
        <dbReference type="ChEBI" id="CHEBI:18420"/>
        <note>shared with alpha subunit</note>
    </ligand>
</feature>
<evidence type="ECO:0000256" key="8">
    <source>
        <dbReference type="ARBA" id="ARBA00022917"/>
    </source>
</evidence>
<dbReference type="GO" id="GO:0000287">
    <property type="term" value="F:magnesium ion binding"/>
    <property type="evidence" value="ECO:0007669"/>
    <property type="project" value="UniProtKB-UniRule"/>
</dbReference>
<dbReference type="Gene3D" id="3.30.70.380">
    <property type="entry name" value="Ferrodoxin-fold anticodon-binding domain"/>
    <property type="match status" value="1"/>
</dbReference>
<dbReference type="InterPro" id="IPR009061">
    <property type="entry name" value="DNA-bd_dom_put_sf"/>
</dbReference>
<dbReference type="Pfam" id="PF03484">
    <property type="entry name" value="B5"/>
    <property type="match status" value="1"/>
</dbReference>
<dbReference type="GO" id="GO:0003723">
    <property type="term" value="F:RNA binding"/>
    <property type="evidence" value="ECO:0007669"/>
    <property type="project" value="InterPro"/>
</dbReference>
<reference evidence="14" key="1">
    <citation type="journal article" date="2016" name="BMC Biol.">
        <title>Parallel evolution of highly conserved plastid genome architecture in red seaweeds and seed plants.</title>
        <authorList>
            <person name="Lee J."/>
            <person name="Cho C.H."/>
            <person name="Park S.I."/>
            <person name="Choi J.W."/>
            <person name="Song H.S."/>
            <person name="West J.A."/>
            <person name="Bhattacharya D."/>
            <person name="Yoon H.S."/>
        </authorList>
    </citation>
    <scope>NUCLEOTIDE SEQUENCE</scope>
</reference>
<name>A0A1C9CB82_9FLOR</name>
<feature type="binding site" evidence="11">
    <location>
        <position position="362"/>
    </location>
    <ligand>
        <name>Mg(2+)</name>
        <dbReference type="ChEBI" id="CHEBI:18420"/>
        <note>shared with alpha subunit</note>
    </ligand>
</feature>
<dbReference type="PROSITE" id="PS51483">
    <property type="entry name" value="B5"/>
    <property type="match status" value="1"/>
</dbReference>
<keyword evidence="5 11" id="KW-0547">Nucleotide-binding</keyword>
<evidence type="ECO:0000313" key="14">
    <source>
        <dbReference type="EMBL" id="AOM65636.1"/>
    </source>
</evidence>
<dbReference type="SUPFAM" id="SSF46955">
    <property type="entry name" value="Putative DNA-binding domain"/>
    <property type="match status" value="2"/>
</dbReference>
<evidence type="ECO:0000256" key="5">
    <source>
        <dbReference type="ARBA" id="ARBA00022741"/>
    </source>
</evidence>
<dbReference type="InterPro" id="IPR004532">
    <property type="entry name" value="Phe-tRNA-ligase_IIc_bsu_bact"/>
</dbReference>
<evidence type="ECO:0000259" key="13">
    <source>
        <dbReference type="PROSITE" id="PS51483"/>
    </source>
</evidence>
<dbReference type="InterPro" id="IPR005146">
    <property type="entry name" value="B3/B4_tRNA-bd"/>
</dbReference>
<evidence type="ECO:0000256" key="11">
    <source>
        <dbReference type="HAMAP-Rule" id="MF_00283"/>
    </source>
</evidence>
<keyword evidence="6 11" id="KW-0067">ATP-binding</keyword>
<comment type="catalytic activity">
    <reaction evidence="10 11">
        <text>tRNA(Phe) + L-phenylalanine + ATP = L-phenylalanyl-tRNA(Phe) + AMP + diphosphate + H(+)</text>
        <dbReference type="Rhea" id="RHEA:19413"/>
        <dbReference type="Rhea" id="RHEA-COMP:9668"/>
        <dbReference type="Rhea" id="RHEA-COMP:9699"/>
        <dbReference type="ChEBI" id="CHEBI:15378"/>
        <dbReference type="ChEBI" id="CHEBI:30616"/>
        <dbReference type="ChEBI" id="CHEBI:33019"/>
        <dbReference type="ChEBI" id="CHEBI:58095"/>
        <dbReference type="ChEBI" id="CHEBI:78442"/>
        <dbReference type="ChEBI" id="CHEBI:78531"/>
        <dbReference type="ChEBI" id="CHEBI:456215"/>
        <dbReference type="EC" id="6.1.1.20"/>
    </reaction>
</comment>
<dbReference type="GO" id="GO:0009328">
    <property type="term" value="C:phenylalanine-tRNA ligase complex"/>
    <property type="evidence" value="ECO:0007669"/>
    <property type="project" value="TreeGrafter"/>
</dbReference>
<dbReference type="HAMAP" id="MF_00283">
    <property type="entry name" value="Phe_tRNA_synth_beta1"/>
    <property type="match status" value="1"/>
</dbReference>
<dbReference type="SMART" id="SM00896">
    <property type="entry name" value="FDX-ACB"/>
    <property type="match status" value="1"/>
</dbReference>
<dbReference type="InterPro" id="IPR036690">
    <property type="entry name" value="Fdx_antiC-bd_sf"/>
</dbReference>
<geneLocation type="plastid" evidence="14"/>
<dbReference type="Gene3D" id="3.30.930.10">
    <property type="entry name" value="Bira Bifunctional Protein, Domain 2"/>
    <property type="match status" value="1"/>
</dbReference>
<dbReference type="InterPro" id="IPR005121">
    <property type="entry name" value="Fdx_antiC-bd"/>
</dbReference>
<evidence type="ECO:0000256" key="4">
    <source>
        <dbReference type="ARBA" id="ARBA00022723"/>
    </source>
</evidence>
<dbReference type="SUPFAM" id="SSF55681">
    <property type="entry name" value="Class II aaRS and biotin synthetases"/>
    <property type="match status" value="1"/>
</dbReference>
<dbReference type="PANTHER" id="PTHR10947">
    <property type="entry name" value="PHENYLALANYL-TRNA SYNTHETASE BETA CHAIN AND LEUCINE-RICH REPEAT-CONTAINING PROTEIN 47"/>
    <property type="match status" value="1"/>
</dbReference>
<evidence type="ECO:0000256" key="3">
    <source>
        <dbReference type="ARBA" id="ARBA00022598"/>
    </source>
</evidence>
<dbReference type="GeneID" id="29069815"/>
<dbReference type="SUPFAM" id="SSF54991">
    <property type="entry name" value="Anticodon-binding domain of PheRS"/>
    <property type="match status" value="1"/>
</dbReference>
<dbReference type="EC" id="6.1.1.20" evidence="11"/>
<feature type="binding site" evidence="11">
    <location>
        <position position="365"/>
    </location>
    <ligand>
        <name>Mg(2+)</name>
        <dbReference type="ChEBI" id="CHEBI:18420"/>
        <note>shared with alpha subunit</note>
    </ligand>
</feature>
<dbReference type="GO" id="GO:0005524">
    <property type="term" value="F:ATP binding"/>
    <property type="evidence" value="ECO:0007669"/>
    <property type="project" value="UniProtKB-UniRule"/>
</dbReference>
<protein>
    <recommendedName>
        <fullName evidence="11">Phenylalanine--tRNA ligase beta subunit</fullName>
        <ecNumber evidence="11">6.1.1.20</ecNumber>
    </recommendedName>
    <alternativeName>
        <fullName evidence="11">Phenylalanyl-tRNA synthetase beta subunit</fullName>
        <shortName evidence="11">PheRS</shortName>
    </alternativeName>
</protein>
<dbReference type="InterPro" id="IPR005147">
    <property type="entry name" value="tRNA_synthase_B5-dom"/>
</dbReference>
<dbReference type="RefSeq" id="YP_009293948.1">
    <property type="nucleotide sequence ID" value="NC_031145.1"/>
</dbReference>
<comment type="similarity">
    <text evidence="1 11">Belongs to the phenylalanyl-tRNA synthetase beta subunit family. Type 1 subfamily.</text>
</comment>
<dbReference type="InterPro" id="IPR020825">
    <property type="entry name" value="Phe-tRNA_synthase-like_B3/B4"/>
</dbReference>
<evidence type="ECO:0000256" key="10">
    <source>
        <dbReference type="ARBA" id="ARBA00049255"/>
    </source>
</evidence>